<dbReference type="InterPro" id="IPR007197">
    <property type="entry name" value="rSAM"/>
</dbReference>
<dbReference type="PANTHER" id="PTHR43020">
    <property type="entry name" value="CDK5 REGULATORY SUBUNIT-ASSOCIATED PROTEIN 1"/>
    <property type="match status" value="1"/>
</dbReference>
<evidence type="ECO:0000256" key="7">
    <source>
        <dbReference type="ARBA" id="ARBA00023004"/>
    </source>
</evidence>
<dbReference type="GO" id="GO:0046872">
    <property type="term" value="F:metal ion binding"/>
    <property type="evidence" value="ECO:0007669"/>
    <property type="project" value="UniProtKB-KW"/>
</dbReference>
<dbReference type="NCBIfam" id="TIGR00089">
    <property type="entry name" value="MiaB/RimO family radical SAM methylthiotransferase"/>
    <property type="match status" value="1"/>
</dbReference>
<evidence type="ECO:0000256" key="3">
    <source>
        <dbReference type="ARBA" id="ARBA00022485"/>
    </source>
</evidence>
<evidence type="ECO:0000256" key="2">
    <source>
        <dbReference type="ARBA" id="ARBA00003234"/>
    </source>
</evidence>
<dbReference type="SFLD" id="SFLDS00029">
    <property type="entry name" value="Radical_SAM"/>
    <property type="match status" value="1"/>
</dbReference>
<dbReference type="PROSITE" id="PS51449">
    <property type="entry name" value="MTTASE_N"/>
    <property type="match status" value="1"/>
</dbReference>
<dbReference type="SUPFAM" id="SSF102114">
    <property type="entry name" value="Radical SAM enzymes"/>
    <property type="match status" value="1"/>
</dbReference>
<evidence type="ECO:0000256" key="12">
    <source>
        <dbReference type="ARBA" id="ARBA00081141"/>
    </source>
</evidence>
<feature type="domain" description="MTTase N-terminal" evidence="14">
    <location>
        <begin position="6"/>
        <end position="131"/>
    </location>
</feature>
<keyword evidence="8" id="KW-0411">Iron-sulfur</keyword>
<dbReference type="GO" id="GO:0051539">
    <property type="term" value="F:4 iron, 4 sulfur cluster binding"/>
    <property type="evidence" value="ECO:0007669"/>
    <property type="project" value="UniProtKB-KW"/>
</dbReference>
<dbReference type="InterPro" id="IPR013848">
    <property type="entry name" value="Methylthiotransferase_N"/>
</dbReference>
<organism evidence="16 17">
    <name type="scientific">Candidatus Acididesulfobacter diazotrophicus</name>
    <dbReference type="NCBI Taxonomy" id="2597226"/>
    <lineage>
        <taxon>Bacteria</taxon>
        <taxon>Deltaproteobacteria</taxon>
        <taxon>Candidatus Acidulodesulfobacterales</taxon>
        <taxon>Candidatus Acididesulfobacter</taxon>
    </lineage>
</organism>
<protein>
    <recommendedName>
        <fullName evidence="10">tRNA-2-methylthio-N(6)-dimethylallyladenosine synthase</fullName>
        <ecNumber evidence="9">2.8.4.3</ecNumber>
    </recommendedName>
    <alternativeName>
        <fullName evidence="12">(Dimethylallyl)adenosine tRNA methylthiotransferase MiaB</fullName>
    </alternativeName>
    <alternativeName>
        <fullName evidence="11">tRNA-i(6)A37 methylthiotransferase</fullName>
    </alternativeName>
</protein>
<dbReference type="SFLD" id="SFLDG01061">
    <property type="entry name" value="methylthiotransferase"/>
    <property type="match status" value="1"/>
</dbReference>
<proteinExistence type="predicted"/>
<accession>A0A519BLF5</accession>
<evidence type="ECO:0000313" key="16">
    <source>
        <dbReference type="EMBL" id="RZD18110.1"/>
    </source>
</evidence>
<dbReference type="Pfam" id="PF00919">
    <property type="entry name" value="UPF0004"/>
    <property type="match status" value="1"/>
</dbReference>
<evidence type="ECO:0000259" key="15">
    <source>
        <dbReference type="PROSITE" id="PS51918"/>
    </source>
</evidence>
<dbReference type="AlphaFoldDB" id="A0A519BLF5"/>
<dbReference type="EC" id="2.8.4.3" evidence="9"/>
<dbReference type="Pfam" id="PF04055">
    <property type="entry name" value="Radical_SAM"/>
    <property type="match status" value="1"/>
</dbReference>
<dbReference type="GO" id="GO:0005829">
    <property type="term" value="C:cytosol"/>
    <property type="evidence" value="ECO:0007669"/>
    <property type="project" value="TreeGrafter"/>
</dbReference>
<dbReference type="InterPro" id="IPR058240">
    <property type="entry name" value="rSAM_sf"/>
</dbReference>
<evidence type="ECO:0000256" key="9">
    <source>
        <dbReference type="ARBA" id="ARBA00033765"/>
    </source>
</evidence>
<keyword evidence="4 16" id="KW-0808">Transferase</keyword>
<gene>
    <name evidence="16" type="ORF">EVG15_07685</name>
</gene>
<dbReference type="InterPro" id="IPR006638">
    <property type="entry name" value="Elp3/MiaA/NifB-like_rSAM"/>
</dbReference>
<dbReference type="SMART" id="SM00729">
    <property type="entry name" value="Elp3"/>
    <property type="match status" value="1"/>
</dbReference>
<dbReference type="PROSITE" id="PS51918">
    <property type="entry name" value="RADICAL_SAM"/>
    <property type="match status" value="1"/>
</dbReference>
<feature type="domain" description="TRAM" evidence="13">
    <location>
        <begin position="447"/>
        <end position="522"/>
    </location>
</feature>
<sequence>MTMETLKFYIKTYGCQMNFHDSSLLEESLIFKGFKKAASLNDANIIILNTCSVRDNADHKIMSDIGRIDKNKKIILAGCYAQQKIKQNINLNKNKKIKQAKELDLKELHINYYVSPENILSIPDILEKEFKILFNNINNNIISNNKNNNSDNYIYNKIENNTDNNVIVCDSTDGKSDINNKNKNIENLYTNKFKNESYYKRIEKSFNLRSEKKGALNYTEYLKITEGCDNYCSYCIVPHVRGREKSIPLNILLNTVEKYAKKNVQEIVLLGQNVNSYKSPDNPDYNFIYLLKKIAENKNIKKIKFLTSHPKDMSAEVIDLIGKENKISKCLHLPVQSGSDRILKLMNRGYDGNHYLNLIKKIKLSCPEILLSTDIIVGFPGESEEDFELTLSLLKEIEFEFIYGFNYSPRPFTAALNYKDDVPLNIKKERLNKLFDLQKNIFTFSLNKLIGKDYDVIIEKIQENDDYNSEIINKGIFYKGTTLNERAIYLKNSGLNFDNFENNAAKVKITEVINNKLYGEII</sequence>
<dbReference type="FunFam" id="3.80.30.20:FF:000001">
    <property type="entry name" value="tRNA-2-methylthio-N(6)-dimethylallyladenosine synthase 2"/>
    <property type="match status" value="1"/>
</dbReference>
<evidence type="ECO:0000259" key="13">
    <source>
        <dbReference type="PROSITE" id="PS50926"/>
    </source>
</evidence>
<dbReference type="PROSITE" id="PS50926">
    <property type="entry name" value="TRAM"/>
    <property type="match status" value="1"/>
</dbReference>
<dbReference type="InterPro" id="IPR038135">
    <property type="entry name" value="Methylthiotransferase_N_sf"/>
</dbReference>
<dbReference type="Proteomes" id="UP000319296">
    <property type="component" value="Unassembled WGS sequence"/>
</dbReference>
<evidence type="ECO:0000256" key="5">
    <source>
        <dbReference type="ARBA" id="ARBA00022691"/>
    </source>
</evidence>
<feature type="domain" description="Radical SAM core" evidence="15">
    <location>
        <begin position="214"/>
        <end position="445"/>
    </location>
</feature>
<evidence type="ECO:0000256" key="10">
    <source>
        <dbReference type="ARBA" id="ARBA00068570"/>
    </source>
</evidence>
<evidence type="ECO:0000256" key="8">
    <source>
        <dbReference type="ARBA" id="ARBA00023014"/>
    </source>
</evidence>
<evidence type="ECO:0000256" key="1">
    <source>
        <dbReference type="ARBA" id="ARBA00001966"/>
    </source>
</evidence>
<dbReference type="InterPro" id="IPR020612">
    <property type="entry name" value="Methylthiotransferase_CS"/>
</dbReference>
<dbReference type="SFLD" id="SFLDG01082">
    <property type="entry name" value="B12-binding_domain_containing"/>
    <property type="match status" value="1"/>
</dbReference>
<dbReference type="GO" id="GO:0035597">
    <property type="term" value="F:tRNA-2-methylthio-N(6)-dimethylallyladenosine(37) synthase activity"/>
    <property type="evidence" value="ECO:0007669"/>
    <property type="project" value="UniProtKB-EC"/>
</dbReference>
<dbReference type="FunFam" id="3.40.50.12160:FF:000003">
    <property type="entry name" value="CDK5 regulatory subunit-associated protein 1"/>
    <property type="match status" value="1"/>
</dbReference>
<dbReference type="Gene3D" id="3.40.50.12160">
    <property type="entry name" value="Methylthiotransferase, N-terminal domain"/>
    <property type="match status" value="1"/>
</dbReference>
<evidence type="ECO:0000256" key="4">
    <source>
        <dbReference type="ARBA" id="ARBA00022679"/>
    </source>
</evidence>
<dbReference type="InterPro" id="IPR023404">
    <property type="entry name" value="rSAM_horseshoe"/>
</dbReference>
<keyword evidence="7" id="KW-0408">Iron</keyword>
<dbReference type="PANTHER" id="PTHR43020:SF2">
    <property type="entry name" value="MITOCHONDRIAL TRNA METHYLTHIOTRANSFERASE CDK5RAP1"/>
    <property type="match status" value="1"/>
</dbReference>
<evidence type="ECO:0000313" key="17">
    <source>
        <dbReference type="Proteomes" id="UP000319296"/>
    </source>
</evidence>
<dbReference type="InterPro" id="IPR005839">
    <property type="entry name" value="Methylthiotransferase"/>
</dbReference>
<keyword evidence="6" id="KW-0479">Metal-binding</keyword>
<evidence type="ECO:0000256" key="11">
    <source>
        <dbReference type="ARBA" id="ARBA00080698"/>
    </source>
</evidence>
<evidence type="ECO:0000259" key="14">
    <source>
        <dbReference type="PROSITE" id="PS51449"/>
    </source>
</evidence>
<dbReference type="EMBL" id="SGBB01000014">
    <property type="protein sequence ID" value="RZD18110.1"/>
    <property type="molecule type" value="Genomic_DNA"/>
</dbReference>
<dbReference type="InterPro" id="IPR002792">
    <property type="entry name" value="TRAM_dom"/>
</dbReference>
<dbReference type="Gene3D" id="3.80.30.20">
    <property type="entry name" value="tm_1862 like domain"/>
    <property type="match status" value="1"/>
</dbReference>
<name>A0A519BLF5_9DELT</name>
<dbReference type="CDD" id="cd01335">
    <property type="entry name" value="Radical_SAM"/>
    <property type="match status" value="1"/>
</dbReference>
<dbReference type="PROSITE" id="PS01278">
    <property type="entry name" value="MTTASE_RADICAL"/>
    <property type="match status" value="1"/>
</dbReference>
<comment type="function">
    <text evidence="2">Catalyzes the methylthiolation of N6-(dimethylallyl)adenosine (i(6)A), leading to the formation of 2-methylthio-N6-(dimethylallyl)adenosine (ms(2)i(6)A) at position 37 in tRNAs that read codons beginning with uridine.</text>
</comment>
<comment type="cofactor">
    <cofactor evidence="1">
        <name>[4Fe-4S] cluster</name>
        <dbReference type="ChEBI" id="CHEBI:49883"/>
    </cofactor>
</comment>
<keyword evidence="3" id="KW-0004">4Fe-4S</keyword>
<evidence type="ECO:0000256" key="6">
    <source>
        <dbReference type="ARBA" id="ARBA00022723"/>
    </source>
</evidence>
<reference evidence="16 17" key="1">
    <citation type="journal article" date="2019" name="ISME J.">
        <title>Insights into ecological role of a new deltaproteobacterial order Candidatus Acidulodesulfobacterales by metagenomics and metatranscriptomics.</title>
        <authorList>
            <person name="Tan S."/>
            <person name="Liu J."/>
            <person name="Fang Y."/>
            <person name="Hedlund B.P."/>
            <person name="Lian Z.H."/>
            <person name="Huang L.Y."/>
            <person name="Li J.T."/>
            <person name="Huang L.N."/>
            <person name="Li W.J."/>
            <person name="Jiang H.C."/>
            <person name="Dong H.L."/>
            <person name="Shu W.S."/>
        </authorList>
    </citation>
    <scope>NUCLEOTIDE SEQUENCE [LARGE SCALE GENOMIC DNA]</scope>
    <source>
        <strain evidence="16">AP1</strain>
    </source>
</reference>
<keyword evidence="5" id="KW-0949">S-adenosyl-L-methionine</keyword>
<comment type="caution">
    <text evidence="16">The sequence shown here is derived from an EMBL/GenBank/DDBJ whole genome shotgun (WGS) entry which is preliminary data.</text>
</comment>